<name>A0A0L0HQW4_SPIPD</name>
<dbReference type="AlphaFoldDB" id="A0A0L0HQW4"/>
<dbReference type="EMBL" id="KQ257451">
    <property type="protein sequence ID" value="KND03771.1"/>
    <property type="molecule type" value="Genomic_DNA"/>
</dbReference>
<evidence type="ECO:0000313" key="3">
    <source>
        <dbReference type="Proteomes" id="UP000053201"/>
    </source>
</evidence>
<evidence type="ECO:0000313" key="2">
    <source>
        <dbReference type="EMBL" id="KND03771.1"/>
    </source>
</evidence>
<dbReference type="SUPFAM" id="SSF52540">
    <property type="entry name" value="P-loop containing nucleoside triphosphate hydrolases"/>
    <property type="match status" value="1"/>
</dbReference>
<accession>A0A0L0HQW4</accession>
<gene>
    <name evidence="2" type="ORF">SPPG_01228</name>
</gene>
<keyword evidence="3" id="KW-1185">Reference proteome</keyword>
<organism evidence="2 3">
    <name type="scientific">Spizellomyces punctatus (strain DAOM BR117)</name>
    <dbReference type="NCBI Taxonomy" id="645134"/>
    <lineage>
        <taxon>Eukaryota</taxon>
        <taxon>Fungi</taxon>
        <taxon>Fungi incertae sedis</taxon>
        <taxon>Chytridiomycota</taxon>
        <taxon>Chytridiomycota incertae sedis</taxon>
        <taxon>Chytridiomycetes</taxon>
        <taxon>Spizellomycetales</taxon>
        <taxon>Spizellomycetaceae</taxon>
        <taxon>Spizellomyces</taxon>
    </lineage>
</organism>
<reference evidence="2 3" key="1">
    <citation type="submission" date="2009-08" db="EMBL/GenBank/DDBJ databases">
        <title>The Genome Sequence of Spizellomyces punctatus strain DAOM BR117.</title>
        <authorList>
            <consortium name="The Broad Institute Genome Sequencing Platform"/>
            <person name="Russ C."/>
            <person name="Cuomo C."/>
            <person name="Shea T."/>
            <person name="Young S.K."/>
            <person name="Zeng Q."/>
            <person name="Koehrsen M."/>
            <person name="Haas B."/>
            <person name="Borodovsky M."/>
            <person name="Guigo R."/>
            <person name="Alvarado L."/>
            <person name="Berlin A."/>
            <person name="Bochicchio J."/>
            <person name="Borenstein D."/>
            <person name="Chapman S."/>
            <person name="Chen Z."/>
            <person name="Engels R."/>
            <person name="Freedman E."/>
            <person name="Gellesch M."/>
            <person name="Goldberg J."/>
            <person name="Griggs A."/>
            <person name="Gujja S."/>
            <person name="Heiman D."/>
            <person name="Hepburn T."/>
            <person name="Howarth C."/>
            <person name="Jen D."/>
            <person name="Larson L."/>
            <person name="Lewis B."/>
            <person name="Mehta T."/>
            <person name="Park D."/>
            <person name="Pearson M."/>
            <person name="Roberts A."/>
            <person name="Saif S."/>
            <person name="Shenoy N."/>
            <person name="Sisk P."/>
            <person name="Stolte C."/>
            <person name="Sykes S."/>
            <person name="Thomson T."/>
            <person name="Walk T."/>
            <person name="White J."/>
            <person name="Yandava C."/>
            <person name="Burger G."/>
            <person name="Gray M.W."/>
            <person name="Holland P.W.H."/>
            <person name="King N."/>
            <person name="Lang F.B.F."/>
            <person name="Roger A.J."/>
            <person name="Ruiz-Trillo I."/>
            <person name="Lander E."/>
            <person name="Nusbaum C."/>
        </authorList>
    </citation>
    <scope>NUCLEOTIDE SEQUENCE [LARGE SCALE GENOMIC DNA]</scope>
    <source>
        <strain evidence="2 3">DAOM BR117</strain>
    </source>
</reference>
<dbReference type="InParanoid" id="A0A0L0HQW4"/>
<dbReference type="VEuPathDB" id="FungiDB:SPPG_01228"/>
<protein>
    <submittedName>
        <fullName evidence="2">Uncharacterized protein</fullName>
    </submittedName>
</protein>
<feature type="region of interest" description="Disordered" evidence="1">
    <location>
        <begin position="66"/>
        <end position="88"/>
    </location>
</feature>
<dbReference type="OrthoDB" id="2155351at2759"/>
<dbReference type="GeneID" id="27684908"/>
<proteinExistence type="predicted"/>
<dbReference type="Proteomes" id="UP000053201">
    <property type="component" value="Unassembled WGS sequence"/>
</dbReference>
<dbReference type="RefSeq" id="XP_016611810.1">
    <property type="nucleotide sequence ID" value="XM_016749555.1"/>
</dbReference>
<sequence length="529" mass="59341">MSIALSDFLQDLDGISIPMARFKAPRPRLDSELVPYLIGGAAAVILVWALWSLGEGDEVAVGDENRKNSSLFSGKGRGKGGRRKPSVKVDLQGLDKPSVKDVIDHLVKILESAAENEASAETSEYSLPPFPAQTEHLVSEVKEAKKAGTPLLVEGAPGLGKGTALATWTTSECASRPAIYMKLAEVLNKRHGGSATELDDAEQEELNDNVTTSSEALEDAWQLALARAFGLKGDVISPDDGLEIGHLFSDISQALRLFRPASAAGPPLLVIDDIQLLFHNYLPLDDRYNGIEDAFQWLLQCESEGILDVVFCSSEKSVLAGIRRLRGFDWRLDYRCLESVEDEKVADYLMNTLNPSLKNEQKFDNETAYHFVYNFNGNMLELRRFANQDKPLQEYILERESEHLAYLRSNLPSGDETNLKDIILSMILRNGCLAVHHLERHQLALVEQLVENNFLRWRDSRMKRRESREALNRYGENGLVTRDSDEEEEDVALRNDPFAMFARSGAELAWYNQFVRTVCERWFNEGSAF</sequence>
<dbReference type="InterPro" id="IPR027417">
    <property type="entry name" value="P-loop_NTPase"/>
</dbReference>
<evidence type="ECO:0000256" key="1">
    <source>
        <dbReference type="SAM" id="MobiDB-lite"/>
    </source>
</evidence>
<feature type="compositionally biased region" description="Basic residues" evidence="1">
    <location>
        <begin position="76"/>
        <end position="86"/>
    </location>
</feature>